<dbReference type="Proteomes" id="UP000014680">
    <property type="component" value="Unassembled WGS sequence"/>
</dbReference>
<gene>
    <name evidence="7" type="ORF">EIN_371520</name>
</gene>
<evidence type="ECO:0000256" key="4">
    <source>
        <dbReference type="ARBA" id="ARBA00048018"/>
    </source>
</evidence>
<comment type="catalytic activity">
    <reaction evidence="4">
        <text>a D-aminoacyl-tRNA + H2O = a tRNA + a D-alpha-amino acid + H(+)</text>
        <dbReference type="Rhea" id="RHEA:13953"/>
        <dbReference type="Rhea" id="RHEA-COMP:10123"/>
        <dbReference type="Rhea" id="RHEA-COMP:10124"/>
        <dbReference type="ChEBI" id="CHEBI:15377"/>
        <dbReference type="ChEBI" id="CHEBI:15378"/>
        <dbReference type="ChEBI" id="CHEBI:59871"/>
        <dbReference type="ChEBI" id="CHEBI:78442"/>
        <dbReference type="ChEBI" id="CHEBI:79333"/>
        <dbReference type="EC" id="3.1.1.96"/>
    </reaction>
</comment>
<dbReference type="RefSeq" id="XP_004259511.1">
    <property type="nucleotide sequence ID" value="XM_004259463.1"/>
</dbReference>
<reference evidence="7 8" key="1">
    <citation type="submission" date="2012-10" db="EMBL/GenBank/DDBJ databases">
        <authorList>
            <person name="Zafar N."/>
            <person name="Inman J."/>
            <person name="Hall N."/>
            <person name="Lorenzi H."/>
            <person name="Caler E."/>
        </authorList>
    </citation>
    <scope>NUCLEOTIDE SEQUENCE [LARGE SCALE GENOMIC DNA]</scope>
    <source>
        <strain evidence="7 8">IP1</strain>
    </source>
</reference>
<evidence type="ECO:0000313" key="8">
    <source>
        <dbReference type="Proteomes" id="UP000014680"/>
    </source>
</evidence>
<evidence type="ECO:0000256" key="2">
    <source>
        <dbReference type="ARBA" id="ARBA00013056"/>
    </source>
</evidence>
<dbReference type="GO" id="GO:0106026">
    <property type="term" value="F:Gly-tRNA(Ala) deacylase activity"/>
    <property type="evidence" value="ECO:0007669"/>
    <property type="project" value="RHEA"/>
</dbReference>
<dbReference type="GeneID" id="14891613"/>
<evidence type="ECO:0000313" key="7">
    <source>
        <dbReference type="EMBL" id="ELP92740.1"/>
    </source>
</evidence>
<comment type="subcellular location">
    <subcellularLocation>
        <location evidence="5">Cytoplasm</location>
    </subcellularLocation>
</comment>
<evidence type="ECO:0000256" key="6">
    <source>
        <dbReference type="SAM" id="MobiDB-lite"/>
    </source>
</evidence>
<dbReference type="Gene3D" id="3.50.80.10">
    <property type="entry name" value="D-tyrosyl-tRNA(Tyr) deacylase"/>
    <property type="match status" value="1"/>
</dbReference>
<dbReference type="PANTHER" id="PTHR10472">
    <property type="entry name" value="D-TYROSYL-TRNA TYR DEACYLASE"/>
    <property type="match status" value="1"/>
</dbReference>
<evidence type="ECO:0000256" key="5">
    <source>
        <dbReference type="RuleBase" id="RU003470"/>
    </source>
</evidence>
<keyword evidence="8" id="KW-1185">Reference proteome</keyword>
<dbReference type="FunFam" id="3.50.80.10:FF:000001">
    <property type="entry name" value="D-aminoacyl-tRNA deacylase"/>
    <property type="match status" value="1"/>
</dbReference>
<dbReference type="InterPro" id="IPR023509">
    <property type="entry name" value="DTD-like_sf"/>
</dbReference>
<evidence type="ECO:0000256" key="3">
    <source>
        <dbReference type="ARBA" id="ARBA00047676"/>
    </source>
</evidence>
<dbReference type="EMBL" id="KB206332">
    <property type="protein sequence ID" value="ELP92740.1"/>
    <property type="molecule type" value="Genomic_DNA"/>
</dbReference>
<protein>
    <recommendedName>
        <fullName evidence="2 5">D-aminoacyl-tRNA deacylase</fullName>
        <ecNumber evidence="2 5">3.1.1.96</ecNumber>
    </recommendedName>
</protein>
<dbReference type="KEGG" id="eiv:EIN_371520"/>
<dbReference type="OrthoDB" id="275783at2759"/>
<dbReference type="PANTHER" id="PTHR10472:SF5">
    <property type="entry name" value="D-AMINOACYL-TRNA DEACYLASE 1"/>
    <property type="match status" value="1"/>
</dbReference>
<dbReference type="InterPro" id="IPR003732">
    <property type="entry name" value="Daa-tRNA_deacyls_DTD"/>
</dbReference>
<dbReference type="VEuPathDB" id="AmoebaDB:EIN_371520"/>
<name>A0A0A1UBZ4_ENTIV</name>
<keyword evidence="5" id="KW-0963">Cytoplasm</keyword>
<dbReference type="SUPFAM" id="SSF69500">
    <property type="entry name" value="DTD-like"/>
    <property type="match status" value="1"/>
</dbReference>
<accession>A0A0A1UBZ4</accession>
<evidence type="ECO:0000256" key="1">
    <source>
        <dbReference type="ARBA" id="ARBA00009673"/>
    </source>
</evidence>
<keyword evidence="5" id="KW-0378">Hydrolase</keyword>
<feature type="compositionally biased region" description="Basic and acidic residues" evidence="6">
    <location>
        <begin position="185"/>
        <end position="199"/>
    </location>
</feature>
<dbReference type="GO" id="GO:0051500">
    <property type="term" value="F:D-tyrosyl-tRNA(Tyr) deacylase activity"/>
    <property type="evidence" value="ECO:0007669"/>
    <property type="project" value="TreeGrafter"/>
</dbReference>
<comment type="similarity">
    <text evidence="1 5">Belongs to the DTD family.</text>
</comment>
<keyword evidence="5" id="KW-0820">tRNA-binding</keyword>
<dbReference type="OMA" id="VFGADMK"/>
<dbReference type="Pfam" id="PF02580">
    <property type="entry name" value="Tyr_Deacylase"/>
    <property type="match status" value="1"/>
</dbReference>
<comment type="catalytic activity">
    <reaction evidence="3">
        <text>glycyl-tRNA(Ala) + H2O = tRNA(Ala) + glycine + H(+)</text>
        <dbReference type="Rhea" id="RHEA:53744"/>
        <dbReference type="Rhea" id="RHEA-COMP:9657"/>
        <dbReference type="Rhea" id="RHEA-COMP:13640"/>
        <dbReference type="ChEBI" id="CHEBI:15377"/>
        <dbReference type="ChEBI" id="CHEBI:15378"/>
        <dbReference type="ChEBI" id="CHEBI:57305"/>
        <dbReference type="ChEBI" id="CHEBI:78442"/>
        <dbReference type="ChEBI" id="CHEBI:78522"/>
        <dbReference type="EC" id="3.1.1.96"/>
    </reaction>
</comment>
<keyword evidence="5" id="KW-0694">RNA-binding</keyword>
<dbReference type="NCBIfam" id="TIGR00256">
    <property type="entry name" value="D-aminoacyl-tRNA deacylase"/>
    <property type="match status" value="1"/>
</dbReference>
<feature type="region of interest" description="Disordered" evidence="6">
    <location>
        <begin position="149"/>
        <end position="199"/>
    </location>
</feature>
<proteinExistence type="inferred from homology"/>
<organism evidence="7 8">
    <name type="scientific">Entamoeba invadens IP1</name>
    <dbReference type="NCBI Taxonomy" id="370355"/>
    <lineage>
        <taxon>Eukaryota</taxon>
        <taxon>Amoebozoa</taxon>
        <taxon>Evosea</taxon>
        <taxon>Archamoebae</taxon>
        <taxon>Mastigamoebida</taxon>
        <taxon>Entamoebidae</taxon>
        <taxon>Entamoeba</taxon>
    </lineage>
</organism>
<dbReference type="GO" id="GO:0005737">
    <property type="term" value="C:cytoplasm"/>
    <property type="evidence" value="ECO:0007669"/>
    <property type="project" value="UniProtKB-SubCell"/>
</dbReference>
<sequence>MRIIVQRVLAGSVTHVETGKIVGEIKKGLLLYFGINEADDEKDIDGAVKKVLNLKLWDSADGTKRWNRSVVDMGYEILVVSQFTLYAILNGTKPDFHKSMKADKSLAYFNNAVQRFKDLYAPDKIQTGAFGEYMKVCGDVDGPVNIIIDYPKTSDPSPVPSPQPDDKQKKQQNPPKQQKQKQQKKAPEAQHIEHKEEKN</sequence>
<dbReference type="AlphaFoldDB" id="A0A0A1UBZ4"/>
<dbReference type="EC" id="3.1.1.96" evidence="2 5"/>
<dbReference type="GO" id="GO:0000049">
    <property type="term" value="F:tRNA binding"/>
    <property type="evidence" value="ECO:0007669"/>
    <property type="project" value="UniProtKB-KW"/>
</dbReference>